<protein>
    <recommendedName>
        <fullName evidence="2">WSC domain-containing protein</fullName>
    </recommendedName>
</protein>
<evidence type="ECO:0000256" key="1">
    <source>
        <dbReference type="SAM" id="MobiDB-lite"/>
    </source>
</evidence>
<gene>
    <name evidence="3" type="ORF">NW766_010709</name>
</gene>
<dbReference type="SMART" id="SM00321">
    <property type="entry name" value="WSC"/>
    <property type="match status" value="1"/>
</dbReference>
<dbReference type="EMBL" id="JAPDHF010000020">
    <property type="protein sequence ID" value="KAJ4005885.1"/>
    <property type="molecule type" value="Genomic_DNA"/>
</dbReference>
<accession>A0A9W8PG41</accession>
<evidence type="ECO:0000313" key="3">
    <source>
        <dbReference type="EMBL" id="KAJ4005885.1"/>
    </source>
</evidence>
<dbReference type="AlphaFoldDB" id="A0A9W8PG41"/>
<dbReference type="PANTHER" id="PTHR10068">
    <property type="entry name" value="BONE MARROW PROTEOGLYCAN"/>
    <property type="match status" value="1"/>
</dbReference>
<dbReference type="PROSITE" id="PS51212">
    <property type="entry name" value="WSC"/>
    <property type="match status" value="1"/>
</dbReference>
<comment type="caution">
    <text evidence="3">The sequence shown here is derived from an EMBL/GenBank/DDBJ whole genome shotgun (WGS) entry which is preliminary data.</text>
</comment>
<feature type="compositionally biased region" description="Basic and acidic residues" evidence="1">
    <location>
        <begin position="371"/>
        <end position="380"/>
    </location>
</feature>
<sequence length="479" mass="51212">MRYTDVLALAMGQMAAAQSNTFSTMRFVNGNTTTMETGTATIGTETTGTETTAAATTTGAAGGIGNPAGFNFLGCYSGNGFPGFALAYNSEDNDSDECAEACAGSNFFGLNDGSCYCGSELDLELTQSVSTDLCDIICPGDDSENCGGMITGSRIMRRQSVDINILLSIYVAIGVNPGATDTVINTDIITQTLDASTTTATVTFTESGVIATKTVIALLPVVPTDVIIVCYGNYCAPQVHCPTCTKWQVVCEDDLCAPRECHDDTWNKIKICKNGSCYYSDYKEHDLNQRIICHGSSCIRETSEEYARKLVCDVEEDRYYFDTCKDDCYTYEKCSNGECKPVHPPVDLPKPISPPKPVHSGKPPVVVVPEPKPEHPEHPTKPNMPEPKPEHPETPSKPVKSGVPAKPEHPETPAKPEQPAAKPQQPEHPEAPAKPEEPETPSKEEHPEAPAKEVPVVTAGAAKSFAGLAAAMAGFAFVL</sequence>
<dbReference type="InterPro" id="IPR002889">
    <property type="entry name" value="WSC_carb-bd"/>
</dbReference>
<feature type="compositionally biased region" description="Basic and acidic residues" evidence="1">
    <location>
        <begin position="425"/>
        <end position="451"/>
    </location>
</feature>
<reference evidence="3" key="1">
    <citation type="submission" date="2022-10" db="EMBL/GenBank/DDBJ databases">
        <title>Fusarium specimens isolated from Avocado Roots.</title>
        <authorList>
            <person name="Stajich J."/>
            <person name="Roper C."/>
            <person name="Heimlech-Rivalta G."/>
        </authorList>
    </citation>
    <scope>NUCLEOTIDE SEQUENCE</scope>
    <source>
        <strain evidence="3">CF00143</strain>
    </source>
</reference>
<dbReference type="Pfam" id="PF01822">
    <property type="entry name" value="WSC"/>
    <property type="match status" value="1"/>
</dbReference>
<feature type="compositionally biased region" description="Low complexity" evidence="1">
    <location>
        <begin position="415"/>
        <end position="424"/>
    </location>
</feature>
<dbReference type="PRINTS" id="PR01217">
    <property type="entry name" value="PRICHEXTENSN"/>
</dbReference>
<dbReference type="PANTHER" id="PTHR10068:SF14">
    <property type="entry name" value="CELL WALL ADHESIN EAP1"/>
    <property type="match status" value="1"/>
</dbReference>
<organism evidence="3 4">
    <name type="scientific">Fusarium irregulare</name>
    <dbReference type="NCBI Taxonomy" id="2494466"/>
    <lineage>
        <taxon>Eukaryota</taxon>
        <taxon>Fungi</taxon>
        <taxon>Dikarya</taxon>
        <taxon>Ascomycota</taxon>
        <taxon>Pezizomycotina</taxon>
        <taxon>Sordariomycetes</taxon>
        <taxon>Hypocreomycetidae</taxon>
        <taxon>Hypocreales</taxon>
        <taxon>Nectriaceae</taxon>
        <taxon>Fusarium</taxon>
        <taxon>Fusarium incarnatum-equiseti species complex</taxon>
    </lineage>
</organism>
<evidence type="ECO:0000259" key="2">
    <source>
        <dbReference type="PROSITE" id="PS51212"/>
    </source>
</evidence>
<keyword evidence="4" id="KW-1185">Reference proteome</keyword>
<name>A0A9W8PG41_9HYPO</name>
<dbReference type="OrthoDB" id="2019572at2759"/>
<proteinExistence type="predicted"/>
<feature type="domain" description="WSC" evidence="2">
    <location>
        <begin position="69"/>
        <end position="162"/>
    </location>
</feature>
<evidence type="ECO:0000313" key="4">
    <source>
        <dbReference type="Proteomes" id="UP001152130"/>
    </source>
</evidence>
<feature type="region of interest" description="Disordered" evidence="1">
    <location>
        <begin position="350"/>
        <end position="455"/>
    </location>
</feature>
<dbReference type="Proteomes" id="UP001152130">
    <property type="component" value="Unassembled WGS sequence"/>
</dbReference>